<dbReference type="EMBL" id="JAQQWM010000008">
    <property type="protein sequence ID" value="KAK8052924.1"/>
    <property type="molecule type" value="Genomic_DNA"/>
</dbReference>
<keyword evidence="2" id="KW-1185">Reference proteome</keyword>
<comment type="caution">
    <text evidence="1">The sequence shown here is derived from an EMBL/GenBank/DDBJ whole genome shotgun (WGS) entry which is preliminary data.</text>
</comment>
<dbReference type="Proteomes" id="UP001446871">
    <property type="component" value="Unassembled WGS sequence"/>
</dbReference>
<evidence type="ECO:0000313" key="2">
    <source>
        <dbReference type="Proteomes" id="UP001446871"/>
    </source>
</evidence>
<accession>A0ABR1U4R7</accession>
<organism evidence="1 2">
    <name type="scientific">Apiospora saccharicola</name>
    <dbReference type="NCBI Taxonomy" id="335842"/>
    <lineage>
        <taxon>Eukaryota</taxon>
        <taxon>Fungi</taxon>
        <taxon>Dikarya</taxon>
        <taxon>Ascomycota</taxon>
        <taxon>Pezizomycotina</taxon>
        <taxon>Sordariomycetes</taxon>
        <taxon>Xylariomycetidae</taxon>
        <taxon>Amphisphaeriales</taxon>
        <taxon>Apiosporaceae</taxon>
        <taxon>Apiospora</taxon>
    </lineage>
</organism>
<reference evidence="1 2" key="1">
    <citation type="submission" date="2023-01" db="EMBL/GenBank/DDBJ databases">
        <title>Analysis of 21 Apiospora genomes using comparative genomics revels a genus with tremendous synthesis potential of carbohydrate active enzymes and secondary metabolites.</title>
        <authorList>
            <person name="Sorensen T."/>
        </authorList>
    </citation>
    <scope>NUCLEOTIDE SEQUENCE [LARGE SCALE GENOMIC DNA]</scope>
    <source>
        <strain evidence="1 2">CBS 83171</strain>
    </source>
</reference>
<evidence type="ECO:0000313" key="1">
    <source>
        <dbReference type="EMBL" id="KAK8052924.1"/>
    </source>
</evidence>
<name>A0ABR1U4R7_9PEZI</name>
<sequence length="101" mass="10721">MSAATGLEADPDAAGWRKVHLPCMVSSVGCEAYTPASSKAHVETTFPFVLASHTAMSPEWRLAYPPDLATTHTSSGSTPRLPIAALHITNYGGSTRPRKVQ</sequence>
<gene>
    <name evidence="1" type="ORF">PG996_012225</name>
</gene>
<proteinExistence type="predicted"/>
<protein>
    <submittedName>
        <fullName evidence="1">Uncharacterized protein</fullName>
    </submittedName>
</protein>